<evidence type="ECO:0000313" key="8">
    <source>
        <dbReference type="Proteomes" id="UP000005239"/>
    </source>
</evidence>
<proteinExistence type="inferred from homology"/>
<dbReference type="InterPro" id="IPR002213">
    <property type="entry name" value="UDP_glucos_trans"/>
</dbReference>
<dbReference type="GO" id="GO:0015020">
    <property type="term" value="F:glucuronosyltransferase activity"/>
    <property type="evidence" value="ECO:0007669"/>
    <property type="project" value="UniProtKB-EC"/>
</dbReference>
<evidence type="ECO:0000256" key="3">
    <source>
        <dbReference type="ARBA" id="ARBA00022676"/>
    </source>
</evidence>
<evidence type="ECO:0000256" key="5">
    <source>
        <dbReference type="ARBA" id="ARBA00022729"/>
    </source>
</evidence>
<evidence type="ECO:0000313" key="7">
    <source>
        <dbReference type="EnsemblMetazoa" id="PPA13035.1"/>
    </source>
</evidence>
<evidence type="ECO:0000256" key="2">
    <source>
        <dbReference type="ARBA" id="ARBA00012544"/>
    </source>
</evidence>
<keyword evidence="4" id="KW-0808">Transferase</keyword>
<reference evidence="8" key="1">
    <citation type="journal article" date="2008" name="Nat. Genet.">
        <title>The Pristionchus pacificus genome provides a unique perspective on nematode lifestyle and parasitism.</title>
        <authorList>
            <person name="Dieterich C."/>
            <person name="Clifton S.W."/>
            <person name="Schuster L.N."/>
            <person name="Chinwalla A."/>
            <person name="Delehaunty K."/>
            <person name="Dinkelacker I."/>
            <person name="Fulton L."/>
            <person name="Fulton R."/>
            <person name="Godfrey J."/>
            <person name="Minx P."/>
            <person name="Mitreva M."/>
            <person name="Roeseler W."/>
            <person name="Tian H."/>
            <person name="Witte H."/>
            <person name="Yang S.P."/>
            <person name="Wilson R.K."/>
            <person name="Sommer R.J."/>
        </authorList>
    </citation>
    <scope>NUCLEOTIDE SEQUENCE [LARGE SCALE GENOMIC DNA]</scope>
    <source>
        <strain evidence="8">PS312</strain>
    </source>
</reference>
<comment type="catalytic activity">
    <reaction evidence="6">
        <text>glucuronate acceptor + UDP-alpha-D-glucuronate = acceptor beta-D-glucuronoside + UDP + H(+)</text>
        <dbReference type="Rhea" id="RHEA:21032"/>
        <dbReference type="ChEBI" id="CHEBI:15378"/>
        <dbReference type="ChEBI" id="CHEBI:58052"/>
        <dbReference type="ChEBI" id="CHEBI:58223"/>
        <dbReference type="ChEBI" id="CHEBI:132367"/>
        <dbReference type="ChEBI" id="CHEBI:132368"/>
        <dbReference type="EC" id="2.4.1.17"/>
    </reaction>
</comment>
<evidence type="ECO:0000256" key="1">
    <source>
        <dbReference type="ARBA" id="ARBA00009995"/>
    </source>
</evidence>
<dbReference type="Pfam" id="PF00201">
    <property type="entry name" value="UDPGT"/>
    <property type="match status" value="1"/>
</dbReference>
<evidence type="ECO:0000256" key="6">
    <source>
        <dbReference type="ARBA" id="ARBA00047475"/>
    </source>
</evidence>
<comment type="similarity">
    <text evidence="1">Belongs to the UDP-glycosyltransferase family.</text>
</comment>
<keyword evidence="3" id="KW-0328">Glycosyltransferase</keyword>
<dbReference type="OrthoDB" id="5835829at2759"/>
<accession>A0A8R1UCP7</accession>
<protein>
    <recommendedName>
        <fullName evidence="2">glucuronosyltransferase</fullName>
        <ecNumber evidence="2">2.4.1.17</ecNumber>
    </recommendedName>
</protein>
<dbReference type="InterPro" id="IPR050271">
    <property type="entry name" value="UDP-glycosyltransferase"/>
</dbReference>
<accession>A0A2A6CMI8</accession>
<sequence length="426" mass="47404">MFRPALLSALLLTSSSALKFLCYSPRFASSHVNYLGKLSDTLVDAGHEVVLLSPVLSNEVKGAGSAKARVIEIPQSAIGRAFEASMSENVMDEFWKSSESWRAIQSWGATFDLWVAQCNYTITYPGLLETLRAEKFDGGFGESMDWCIAGLFHLVGIDKFALTESIAHKDGFHAITQVPNAPAYKVFDENVPGFPNIVNLMAANSLFFVNSDPLVDFPKPSAARLIDLGGIAVSNAHGELDEKWSAIFDLRPRTILMSFGTFAQAWAMPDAYKEMIRATARAMPDVTFIWKYEKPEHNVTQGIANLIETTRCSPLCVYDSLRTGQHHGGQLRGYRDQAKKTAAMLHDKPFTAREIFVKNMEFLAKYGPLRQLDHYGRHLNFIQFYLIDVIGSVILSVGIIVALTLYAIARLARFFGRAFILKKKLA</sequence>
<keyword evidence="5" id="KW-0732">Signal</keyword>
<dbReference type="SUPFAM" id="SSF53756">
    <property type="entry name" value="UDP-Glycosyltransferase/glycogen phosphorylase"/>
    <property type="match status" value="1"/>
</dbReference>
<dbReference type="PANTHER" id="PTHR48043:SF23">
    <property type="entry name" value="UDP-GLUCURONOSYLTRANSFERASE"/>
    <property type="match status" value="1"/>
</dbReference>
<dbReference type="PANTHER" id="PTHR48043">
    <property type="entry name" value="EG:EG0003.4 PROTEIN-RELATED"/>
    <property type="match status" value="1"/>
</dbReference>
<dbReference type="EnsemblMetazoa" id="PPA13035.1">
    <property type="protein sequence ID" value="PPA13035.1"/>
    <property type="gene ID" value="WBGene00102589"/>
</dbReference>
<keyword evidence="8" id="KW-1185">Reference proteome</keyword>
<evidence type="ECO:0000256" key="4">
    <source>
        <dbReference type="ARBA" id="ARBA00022679"/>
    </source>
</evidence>
<dbReference type="EC" id="2.4.1.17" evidence="2"/>
<dbReference type="AlphaFoldDB" id="A0A2A6CMI8"/>
<dbReference type="Proteomes" id="UP000005239">
    <property type="component" value="Unassembled WGS sequence"/>
</dbReference>
<reference evidence="7" key="2">
    <citation type="submission" date="2022-06" db="UniProtKB">
        <authorList>
            <consortium name="EnsemblMetazoa"/>
        </authorList>
    </citation>
    <scope>IDENTIFICATION</scope>
    <source>
        <strain evidence="7">PS312</strain>
    </source>
</reference>
<gene>
    <name evidence="7" type="primary">WBGene00102589</name>
</gene>
<name>A0A2A6CMI8_PRIPA</name>
<organism evidence="7 8">
    <name type="scientific">Pristionchus pacificus</name>
    <name type="common">Parasitic nematode worm</name>
    <dbReference type="NCBI Taxonomy" id="54126"/>
    <lineage>
        <taxon>Eukaryota</taxon>
        <taxon>Metazoa</taxon>
        <taxon>Ecdysozoa</taxon>
        <taxon>Nematoda</taxon>
        <taxon>Chromadorea</taxon>
        <taxon>Rhabditida</taxon>
        <taxon>Rhabditina</taxon>
        <taxon>Diplogasteromorpha</taxon>
        <taxon>Diplogasteroidea</taxon>
        <taxon>Neodiplogasteridae</taxon>
        <taxon>Pristionchus</taxon>
    </lineage>
</organism>
<dbReference type="GO" id="GO:0008194">
    <property type="term" value="F:UDP-glycosyltransferase activity"/>
    <property type="evidence" value="ECO:0000318"/>
    <property type="project" value="GO_Central"/>
</dbReference>